<protein>
    <submittedName>
        <fullName evidence="2">Uncharacterized protein</fullName>
    </submittedName>
</protein>
<dbReference type="SUPFAM" id="SSF82171">
    <property type="entry name" value="DPP6 N-terminal domain-like"/>
    <property type="match status" value="1"/>
</dbReference>
<dbReference type="AlphaFoldDB" id="A0A919KCR1"/>
<feature type="signal peptide" evidence="1">
    <location>
        <begin position="1"/>
        <end position="28"/>
    </location>
</feature>
<dbReference type="InterPro" id="IPR011659">
    <property type="entry name" value="WD40"/>
</dbReference>
<dbReference type="RefSeq" id="WP_203789957.1">
    <property type="nucleotide sequence ID" value="NZ_BOMV01000101.1"/>
</dbReference>
<reference evidence="2" key="1">
    <citation type="submission" date="2021-01" db="EMBL/GenBank/DDBJ databases">
        <title>Whole genome shotgun sequence of Actinoplanes rishiriensis NBRC 108556.</title>
        <authorList>
            <person name="Komaki H."/>
            <person name="Tamura T."/>
        </authorList>
    </citation>
    <scope>NUCLEOTIDE SEQUENCE</scope>
    <source>
        <strain evidence="2">NBRC 108556</strain>
    </source>
</reference>
<keyword evidence="1" id="KW-0732">Signal</keyword>
<proteinExistence type="predicted"/>
<dbReference type="InterPro" id="IPR011042">
    <property type="entry name" value="6-blade_b-propeller_TolB-like"/>
</dbReference>
<keyword evidence="3" id="KW-1185">Reference proteome</keyword>
<evidence type="ECO:0000313" key="2">
    <source>
        <dbReference type="EMBL" id="GIF01307.1"/>
    </source>
</evidence>
<organism evidence="2 3">
    <name type="scientific">Paractinoplanes rishiriensis</name>
    <dbReference type="NCBI Taxonomy" id="1050105"/>
    <lineage>
        <taxon>Bacteria</taxon>
        <taxon>Bacillati</taxon>
        <taxon>Actinomycetota</taxon>
        <taxon>Actinomycetes</taxon>
        <taxon>Micromonosporales</taxon>
        <taxon>Micromonosporaceae</taxon>
        <taxon>Paractinoplanes</taxon>
    </lineage>
</organism>
<comment type="caution">
    <text evidence="2">The sequence shown here is derived from an EMBL/GenBank/DDBJ whole genome shotgun (WGS) entry which is preliminary data.</text>
</comment>
<feature type="chain" id="PRO_5038046389" evidence="1">
    <location>
        <begin position="29"/>
        <end position="296"/>
    </location>
</feature>
<dbReference type="Pfam" id="PF07676">
    <property type="entry name" value="PD40"/>
    <property type="match status" value="2"/>
</dbReference>
<accession>A0A919KCR1</accession>
<evidence type="ECO:0000313" key="3">
    <source>
        <dbReference type="Proteomes" id="UP000636960"/>
    </source>
</evidence>
<dbReference type="Gene3D" id="2.120.10.30">
    <property type="entry name" value="TolB, C-terminal domain"/>
    <property type="match status" value="2"/>
</dbReference>
<name>A0A919KCR1_9ACTN</name>
<sequence>MGTRQRTITLAALGGLLAMTVLSSPAAAAPRPAPGGRILYLDFDGSTAGSGTLKSVRPTGWGRQDFGLQLFWASSPDYSPTGFRIAYLRDINVHHMAADGSDDRNLGAPNLGIGFPRWSPDGRWITVESWGDIVAVHRDGSSVPPVNLTSAHDSNDLVAAWAPGGRRFATANYAAVRVYSADGVSGRDLAALPGAYRLDWNPDGRSLAVEALGDLWVVTVPSGAVRRLTDTPEVQETSPVWSPDGRWLAYGRGPGAHDPDFPGVTTDPVIWLMRRDGRGAYSTAVPGVPSSWRAAG</sequence>
<gene>
    <name evidence="2" type="ORF">Ari01nite_87710</name>
</gene>
<dbReference type="EMBL" id="BOMV01000101">
    <property type="protein sequence ID" value="GIF01307.1"/>
    <property type="molecule type" value="Genomic_DNA"/>
</dbReference>
<dbReference type="Proteomes" id="UP000636960">
    <property type="component" value="Unassembled WGS sequence"/>
</dbReference>
<evidence type="ECO:0000256" key="1">
    <source>
        <dbReference type="SAM" id="SignalP"/>
    </source>
</evidence>